<feature type="transmembrane region" description="Helical" evidence="1">
    <location>
        <begin position="24"/>
        <end position="43"/>
    </location>
</feature>
<feature type="transmembrane region" description="Helical" evidence="1">
    <location>
        <begin position="116"/>
        <end position="135"/>
    </location>
</feature>
<feature type="transmembrane region" description="Helical" evidence="1">
    <location>
        <begin position="244"/>
        <end position="262"/>
    </location>
</feature>
<feature type="transmembrane region" description="Helical" evidence="1">
    <location>
        <begin position="367"/>
        <end position="389"/>
    </location>
</feature>
<dbReference type="Pfam" id="PF05940">
    <property type="entry name" value="NnrS"/>
    <property type="match status" value="1"/>
</dbReference>
<sequence>MESPSNQTTLSFSPFKTGLAFRPFFWLGSAYLIVAMLVWLSFWRGNAPLQPLGGMVWWHQHEMLFGFVCAIVAGFLLTAVQTWTGLASVKGLALGGVVSLWLAARVLLAFPMGIDPGWLAVLDVAFLPVVALILANRVIRAKKWRNLVFVPVLFTLAGANFAMHWGQWHGTPSLVKASAHLTIWLVVMLIVLLGGRVIPFFTSRALKVTLDPVPSYYEKPALISTVLICLFMLAQLLGMPSPTGLLSLLLGVLIIANTARLIRWQPLRCWRHPLLWGLHLSYAFIIVGALLWLFHLWQAVSLDLAVHALTIGSMLAIILAMMARVSLGHTGRPMKALPGLSAALLCVFVAAVVRSLLPIWWPQWTLAAYQLSLALCLLAFSWFLVHYTVPLWSPRVDQRPG</sequence>
<reference evidence="2 3" key="1">
    <citation type="submission" date="2020-03" db="EMBL/GenBank/DDBJ databases">
        <title>Genomic Encyclopedia of Type Strains, Phase IV (KMG-IV): sequencing the most valuable type-strain genomes for metagenomic binning, comparative biology and taxonomic classification.</title>
        <authorList>
            <person name="Goeker M."/>
        </authorList>
    </citation>
    <scope>NUCLEOTIDE SEQUENCE [LARGE SCALE GENOMIC DNA]</scope>
    <source>
        <strain evidence="2 3">DSM 26613</strain>
    </source>
</reference>
<evidence type="ECO:0000313" key="2">
    <source>
        <dbReference type="EMBL" id="NJB65165.1"/>
    </source>
</evidence>
<feature type="transmembrane region" description="Helical" evidence="1">
    <location>
        <begin position="274"/>
        <end position="294"/>
    </location>
</feature>
<feature type="transmembrane region" description="Helical" evidence="1">
    <location>
        <begin position="63"/>
        <end position="80"/>
    </location>
</feature>
<keyword evidence="1" id="KW-0812">Transmembrane</keyword>
<keyword evidence="3" id="KW-1185">Reference proteome</keyword>
<feature type="transmembrane region" description="Helical" evidence="1">
    <location>
        <begin position="339"/>
        <end position="361"/>
    </location>
</feature>
<proteinExistence type="predicted"/>
<keyword evidence="1" id="KW-0472">Membrane</keyword>
<dbReference type="RefSeq" id="WP_167661209.1">
    <property type="nucleotide sequence ID" value="NZ_BMCQ01000001.1"/>
</dbReference>
<dbReference type="Proteomes" id="UP000783934">
    <property type="component" value="Unassembled WGS sequence"/>
</dbReference>
<feature type="transmembrane region" description="Helical" evidence="1">
    <location>
        <begin position="220"/>
        <end position="238"/>
    </location>
</feature>
<feature type="transmembrane region" description="Helical" evidence="1">
    <location>
        <begin position="92"/>
        <end position="110"/>
    </location>
</feature>
<evidence type="ECO:0000313" key="3">
    <source>
        <dbReference type="Proteomes" id="UP000783934"/>
    </source>
</evidence>
<dbReference type="InterPro" id="IPR010266">
    <property type="entry name" value="NnrS"/>
</dbReference>
<accession>A0ABX0WQA2</accession>
<keyword evidence="1" id="KW-1133">Transmembrane helix</keyword>
<dbReference type="EMBL" id="JAATIZ010000002">
    <property type="protein sequence ID" value="NJB65165.1"/>
    <property type="molecule type" value="Genomic_DNA"/>
</dbReference>
<gene>
    <name evidence="2" type="ORF">GGR41_001394</name>
</gene>
<name>A0ABX0WQA2_9BURK</name>
<protein>
    <submittedName>
        <fullName evidence="2">Uncharacterized protein involved in response to NO</fullName>
    </submittedName>
</protein>
<feature type="transmembrane region" description="Helical" evidence="1">
    <location>
        <begin position="147"/>
        <end position="165"/>
    </location>
</feature>
<feature type="transmembrane region" description="Helical" evidence="1">
    <location>
        <begin position="177"/>
        <end position="199"/>
    </location>
</feature>
<feature type="transmembrane region" description="Helical" evidence="1">
    <location>
        <begin position="306"/>
        <end position="327"/>
    </location>
</feature>
<organism evidence="2 3">
    <name type="scientific">Paenalcaligenes hominis</name>
    <dbReference type="NCBI Taxonomy" id="643674"/>
    <lineage>
        <taxon>Bacteria</taxon>
        <taxon>Pseudomonadati</taxon>
        <taxon>Pseudomonadota</taxon>
        <taxon>Betaproteobacteria</taxon>
        <taxon>Burkholderiales</taxon>
        <taxon>Alcaligenaceae</taxon>
        <taxon>Paenalcaligenes</taxon>
    </lineage>
</organism>
<evidence type="ECO:0000256" key="1">
    <source>
        <dbReference type="SAM" id="Phobius"/>
    </source>
</evidence>
<comment type="caution">
    <text evidence="2">The sequence shown here is derived from an EMBL/GenBank/DDBJ whole genome shotgun (WGS) entry which is preliminary data.</text>
</comment>